<dbReference type="OrthoDB" id="1266341at2"/>
<feature type="chain" id="PRO_5015836601" evidence="2">
    <location>
        <begin position="19"/>
        <end position="148"/>
    </location>
</feature>
<dbReference type="Proteomes" id="UP000247903">
    <property type="component" value="Unassembled WGS sequence"/>
</dbReference>
<feature type="signal peptide" evidence="2">
    <location>
        <begin position="1"/>
        <end position="18"/>
    </location>
</feature>
<evidence type="ECO:0000259" key="3">
    <source>
        <dbReference type="Pfam" id="PF18962"/>
    </source>
</evidence>
<dbReference type="NCBIfam" id="TIGR04183">
    <property type="entry name" value="Por_Secre_tail"/>
    <property type="match status" value="1"/>
</dbReference>
<organism evidence="4 5">
    <name type="scientific">Flavobacterium cheongpyeongense</name>
    <dbReference type="NCBI Taxonomy" id="2212651"/>
    <lineage>
        <taxon>Bacteria</taxon>
        <taxon>Pseudomonadati</taxon>
        <taxon>Bacteroidota</taxon>
        <taxon>Flavobacteriia</taxon>
        <taxon>Flavobacteriales</taxon>
        <taxon>Flavobacteriaceae</taxon>
        <taxon>Flavobacterium</taxon>
    </lineage>
</organism>
<keyword evidence="1 2" id="KW-0732">Signal</keyword>
<sequence length="148" mass="16893">MKKELLFVILLFSFLTQAQQKLEFSYDNAGNQITRVLCLSCTSKPAKEIKEIEALTEDDLLKFSQEDVISYYPNPVKEELYLAWQLPAENNVSLIKVFSITGQLLIEYKVDAKANSQNIPFQSYPSGIYAVLLNYSNGEEKSIKIIKE</sequence>
<evidence type="ECO:0000313" key="4">
    <source>
        <dbReference type="EMBL" id="PXY42609.1"/>
    </source>
</evidence>
<protein>
    <submittedName>
        <fullName evidence="4">T9SS C-terminal target domain-containing protein</fullName>
    </submittedName>
</protein>
<feature type="domain" description="Secretion system C-terminal sorting" evidence="3">
    <location>
        <begin position="72"/>
        <end position="141"/>
    </location>
</feature>
<dbReference type="EMBL" id="QJHK01000001">
    <property type="protein sequence ID" value="PXY42609.1"/>
    <property type="molecule type" value="Genomic_DNA"/>
</dbReference>
<reference evidence="4 5" key="1">
    <citation type="submission" date="2018-05" db="EMBL/GenBank/DDBJ databases">
        <title>Flavobacterium sp. strain IMCC34759, incomplete genome.</title>
        <authorList>
            <person name="Joung Y."/>
            <person name="Cho J."/>
        </authorList>
    </citation>
    <scope>NUCLEOTIDE SEQUENCE [LARGE SCALE GENOMIC DNA]</scope>
    <source>
        <strain evidence="4 5">IMCC34759</strain>
    </source>
</reference>
<dbReference type="Pfam" id="PF18962">
    <property type="entry name" value="Por_Secre_tail"/>
    <property type="match status" value="1"/>
</dbReference>
<name>A0A2V4BU96_9FLAO</name>
<evidence type="ECO:0000256" key="1">
    <source>
        <dbReference type="ARBA" id="ARBA00022729"/>
    </source>
</evidence>
<dbReference type="InterPro" id="IPR026444">
    <property type="entry name" value="Secre_tail"/>
</dbReference>
<gene>
    <name evidence="4" type="ORF">DMB65_00860</name>
</gene>
<dbReference type="AlphaFoldDB" id="A0A2V4BU96"/>
<evidence type="ECO:0000313" key="5">
    <source>
        <dbReference type="Proteomes" id="UP000247903"/>
    </source>
</evidence>
<dbReference type="RefSeq" id="WP_110304786.1">
    <property type="nucleotide sequence ID" value="NZ_QJHK01000001.1"/>
</dbReference>
<keyword evidence="5" id="KW-1185">Reference proteome</keyword>
<evidence type="ECO:0000256" key="2">
    <source>
        <dbReference type="SAM" id="SignalP"/>
    </source>
</evidence>
<accession>A0A2V4BU96</accession>
<proteinExistence type="predicted"/>
<comment type="caution">
    <text evidence="4">The sequence shown here is derived from an EMBL/GenBank/DDBJ whole genome shotgun (WGS) entry which is preliminary data.</text>
</comment>